<accession>A0ABV7KXJ7</accession>
<sequence length="261" mass="29062">MGRTRDSTVLRGADSRRAPRYHDIATDLQSKIADGTYPVGKNLPTEAVLCRTFGVSRHTVREALKRLANRGLVERRRALGTLVRARYPEGRYRQALPSTAALLEIPRDLIADIQERGSIITDIALARTLGCVEGRPWSWFGIVRRSPEGPPVCWTDLYVCPSVLSGDGARPPAAANALLEQRCMEQAELIDVAIEARRMSARQAEVLAVDPSLAALSVVRRMLRDGEPYCVSLSLFPQSRFGFETKLARSWQPARERNRKA</sequence>
<dbReference type="InterPro" id="IPR036390">
    <property type="entry name" value="WH_DNA-bd_sf"/>
</dbReference>
<keyword evidence="6" id="KW-1185">Reference proteome</keyword>
<dbReference type="PANTHER" id="PTHR44846:SF17">
    <property type="entry name" value="GNTR-FAMILY TRANSCRIPTIONAL REGULATOR"/>
    <property type="match status" value="1"/>
</dbReference>
<dbReference type="PANTHER" id="PTHR44846">
    <property type="entry name" value="MANNOSYL-D-GLYCERATE TRANSPORT/METABOLISM SYSTEM REPRESSOR MNGR-RELATED"/>
    <property type="match status" value="1"/>
</dbReference>
<organism evidence="5 6">
    <name type="scientific">Marinibaculum pumilum</name>
    <dbReference type="NCBI Taxonomy" id="1766165"/>
    <lineage>
        <taxon>Bacteria</taxon>
        <taxon>Pseudomonadati</taxon>
        <taxon>Pseudomonadota</taxon>
        <taxon>Alphaproteobacteria</taxon>
        <taxon>Rhodospirillales</taxon>
        <taxon>Rhodospirillaceae</taxon>
        <taxon>Marinibaculum</taxon>
    </lineage>
</organism>
<reference evidence="6" key="1">
    <citation type="journal article" date="2019" name="Int. J. Syst. Evol. Microbiol.">
        <title>The Global Catalogue of Microorganisms (GCM) 10K type strain sequencing project: providing services to taxonomists for standard genome sequencing and annotation.</title>
        <authorList>
            <consortium name="The Broad Institute Genomics Platform"/>
            <consortium name="The Broad Institute Genome Sequencing Center for Infectious Disease"/>
            <person name="Wu L."/>
            <person name="Ma J."/>
        </authorList>
    </citation>
    <scope>NUCLEOTIDE SEQUENCE [LARGE SCALE GENOMIC DNA]</scope>
    <source>
        <strain evidence="6">KCTC 42964</strain>
    </source>
</reference>
<dbReference type="SUPFAM" id="SSF64288">
    <property type="entry name" value="Chorismate lyase-like"/>
    <property type="match status" value="1"/>
</dbReference>
<dbReference type="InterPro" id="IPR050679">
    <property type="entry name" value="Bact_HTH_transcr_reg"/>
</dbReference>
<dbReference type="InterPro" id="IPR028978">
    <property type="entry name" value="Chorismate_lyase_/UTRA_dom_sf"/>
</dbReference>
<protein>
    <submittedName>
        <fullName evidence="5">GntR family transcriptional regulator</fullName>
    </submittedName>
</protein>
<evidence type="ECO:0000313" key="6">
    <source>
        <dbReference type="Proteomes" id="UP001595528"/>
    </source>
</evidence>
<evidence type="ECO:0000256" key="1">
    <source>
        <dbReference type="ARBA" id="ARBA00023015"/>
    </source>
</evidence>
<evidence type="ECO:0000256" key="3">
    <source>
        <dbReference type="ARBA" id="ARBA00023163"/>
    </source>
</evidence>
<dbReference type="InterPro" id="IPR036388">
    <property type="entry name" value="WH-like_DNA-bd_sf"/>
</dbReference>
<dbReference type="Gene3D" id="3.40.1410.10">
    <property type="entry name" value="Chorismate lyase-like"/>
    <property type="match status" value="1"/>
</dbReference>
<dbReference type="Proteomes" id="UP001595528">
    <property type="component" value="Unassembled WGS sequence"/>
</dbReference>
<dbReference type="InterPro" id="IPR011663">
    <property type="entry name" value="UTRA"/>
</dbReference>
<proteinExistence type="predicted"/>
<dbReference type="SMART" id="SM00345">
    <property type="entry name" value="HTH_GNTR"/>
    <property type="match status" value="1"/>
</dbReference>
<keyword evidence="2" id="KW-0238">DNA-binding</keyword>
<dbReference type="SUPFAM" id="SSF46785">
    <property type="entry name" value="Winged helix' DNA-binding domain"/>
    <property type="match status" value="1"/>
</dbReference>
<dbReference type="Pfam" id="PF00392">
    <property type="entry name" value="GntR"/>
    <property type="match status" value="1"/>
</dbReference>
<evidence type="ECO:0000313" key="5">
    <source>
        <dbReference type="EMBL" id="MFC3226905.1"/>
    </source>
</evidence>
<gene>
    <name evidence="5" type="ORF">ACFOGJ_06675</name>
</gene>
<keyword evidence="1" id="KW-0805">Transcription regulation</keyword>
<keyword evidence="3" id="KW-0804">Transcription</keyword>
<comment type="caution">
    <text evidence="5">The sequence shown here is derived from an EMBL/GenBank/DDBJ whole genome shotgun (WGS) entry which is preliminary data.</text>
</comment>
<evidence type="ECO:0000256" key="2">
    <source>
        <dbReference type="ARBA" id="ARBA00023125"/>
    </source>
</evidence>
<dbReference type="CDD" id="cd07377">
    <property type="entry name" value="WHTH_GntR"/>
    <property type="match status" value="1"/>
</dbReference>
<dbReference type="RefSeq" id="WP_379899056.1">
    <property type="nucleotide sequence ID" value="NZ_JBHRTR010000018.1"/>
</dbReference>
<dbReference type="EMBL" id="JBHRTR010000018">
    <property type="protein sequence ID" value="MFC3226905.1"/>
    <property type="molecule type" value="Genomic_DNA"/>
</dbReference>
<dbReference type="PROSITE" id="PS50949">
    <property type="entry name" value="HTH_GNTR"/>
    <property type="match status" value="1"/>
</dbReference>
<dbReference type="PRINTS" id="PR00035">
    <property type="entry name" value="HTHGNTR"/>
</dbReference>
<dbReference type="Gene3D" id="1.10.10.10">
    <property type="entry name" value="Winged helix-like DNA-binding domain superfamily/Winged helix DNA-binding domain"/>
    <property type="match status" value="1"/>
</dbReference>
<name>A0ABV7KXJ7_9PROT</name>
<feature type="domain" description="HTH gntR-type" evidence="4">
    <location>
        <begin position="18"/>
        <end position="86"/>
    </location>
</feature>
<dbReference type="SMART" id="SM00866">
    <property type="entry name" value="UTRA"/>
    <property type="match status" value="1"/>
</dbReference>
<evidence type="ECO:0000259" key="4">
    <source>
        <dbReference type="PROSITE" id="PS50949"/>
    </source>
</evidence>
<dbReference type="InterPro" id="IPR000524">
    <property type="entry name" value="Tscrpt_reg_HTH_GntR"/>
</dbReference>